<reference evidence="2" key="1">
    <citation type="submission" date="2023-06" db="EMBL/GenBank/DDBJ databases">
        <title>Genome-scale phylogeny and comparative genomics of the fungal order Sordariales.</title>
        <authorList>
            <consortium name="Lawrence Berkeley National Laboratory"/>
            <person name="Hensen N."/>
            <person name="Bonometti L."/>
            <person name="Westerberg I."/>
            <person name="Brannstrom I.O."/>
            <person name="Guillou S."/>
            <person name="Cros-Aarteil S."/>
            <person name="Calhoun S."/>
            <person name="Haridas S."/>
            <person name="Kuo A."/>
            <person name="Mondo S."/>
            <person name="Pangilinan J."/>
            <person name="Riley R."/>
            <person name="Labutti K."/>
            <person name="Andreopoulos B."/>
            <person name="Lipzen A."/>
            <person name="Chen C."/>
            <person name="Yanf M."/>
            <person name="Daum C."/>
            <person name="Ng V."/>
            <person name="Clum A."/>
            <person name="Steindorff A."/>
            <person name="Ohm R."/>
            <person name="Martin F."/>
            <person name="Silar P."/>
            <person name="Natvig D."/>
            <person name="Lalanne C."/>
            <person name="Gautier V."/>
            <person name="Ament-Velasquez S.L."/>
            <person name="Kruys A."/>
            <person name="Hutchinson M.I."/>
            <person name="Powell A.J."/>
            <person name="Barry K."/>
            <person name="Miller A.N."/>
            <person name="Grigoriev I.V."/>
            <person name="Debuchy R."/>
            <person name="Gladieux P."/>
            <person name="Thoren M.H."/>
            <person name="Johannesson H."/>
        </authorList>
    </citation>
    <scope>NUCLEOTIDE SEQUENCE</scope>
    <source>
        <strain evidence="2">PSN4</strain>
    </source>
</reference>
<dbReference type="SUPFAM" id="SSF55729">
    <property type="entry name" value="Acyl-CoA N-acyltransferases (Nat)"/>
    <property type="match status" value="1"/>
</dbReference>
<dbReference type="InterPro" id="IPR016181">
    <property type="entry name" value="Acyl_CoA_acyltransferase"/>
</dbReference>
<organism evidence="2 3">
    <name type="scientific">Echria macrotheca</name>
    <dbReference type="NCBI Taxonomy" id="438768"/>
    <lineage>
        <taxon>Eukaryota</taxon>
        <taxon>Fungi</taxon>
        <taxon>Dikarya</taxon>
        <taxon>Ascomycota</taxon>
        <taxon>Pezizomycotina</taxon>
        <taxon>Sordariomycetes</taxon>
        <taxon>Sordariomycetidae</taxon>
        <taxon>Sordariales</taxon>
        <taxon>Schizotheciaceae</taxon>
        <taxon>Echria</taxon>
    </lineage>
</organism>
<evidence type="ECO:0000259" key="1">
    <source>
        <dbReference type="PROSITE" id="PS51186"/>
    </source>
</evidence>
<protein>
    <submittedName>
        <fullName evidence="2">GNAT domain-containing protein</fullName>
    </submittedName>
</protein>
<keyword evidence="3" id="KW-1185">Reference proteome</keyword>
<evidence type="ECO:0000313" key="2">
    <source>
        <dbReference type="EMBL" id="KAK1755096.1"/>
    </source>
</evidence>
<accession>A0AAJ0F4X9</accession>
<evidence type="ECO:0000313" key="3">
    <source>
        <dbReference type="Proteomes" id="UP001239445"/>
    </source>
</evidence>
<dbReference type="InterPro" id="IPR051531">
    <property type="entry name" value="N-acetyltransferase"/>
</dbReference>
<feature type="domain" description="N-acetyltransferase" evidence="1">
    <location>
        <begin position="38"/>
        <end position="220"/>
    </location>
</feature>
<sequence>MSSTDEPQKLEHVVVKSTLPRQPLPLNVDRRPIITERLTIRAFDASDLDALHELRRQPEVMKWTMQGRIDHDKEETQARLDVFLPPNDAKHYNYAICLKETGEFIGIGGFHGRISSFGWPEVGYMLKREFWGKGYATEFLKAWLVEYEKLPREEIERSVDPRSVVPIPAGDEDGEKDCTRAREVLIAVTEESNPRSHNILRKCGFELFCTWITTDSKDPDGVAKVVLPTFRYLPAPRS</sequence>
<dbReference type="PANTHER" id="PTHR43792:SF1">
    <property type="entry name" value="N-ACETYLTRANSFERASE DOMAIN-CONTAINING PROTEIN"/>
    <property type="match status" value="1"/>
</dbReference>
<dbReference type="InterPro" id="IPR000182">
    <property type="entry name" value="GNAT_dom"/>
</dbReference>
<comment type="caution">
    <text evidence="2">The sequence shown here is derived from an EMBL/GenBank/DDBJ whole genome shotgun (WGS) entry which is preliminary data.</text>
</comment>
<dbReference type="Gene3D" id="3.40.630.30">
    <property type="match status" value="1"/>
</dbReference>
<name>A0AAJ0F4X9_9PEZI</name>
<gene>
    <name evidence="2" type="ORF">QBC47DRAFT_402443</name>
</gene>
<dbReference type="AlphaFoldDB" id="A0AAJ0F4X9"/>
<dbReference type="EMBL" id="MU839834">
    <property type="protein sequence ID" value="KAK1755096.1"/>
    <property type="molecule type" value="Genomic_DNA"/>
</dbReference>
<proteinExistence type="predicted"/>
<dbReference type="Pfam" id="PF13302">
    <property type="entry name" value="Acetyltransf_3"/>
    <property type="match status" value="1"/>
</dbReference>
<dbReference type="Proteomes" id="UP001239445">
    <property type="component" value="Unassembled WGS sequence"/>
</dbReference>
<dbReference type="PROSITE" id="PS51186">
    <property type="entry name" value="GNAT"/>
    <property type="match status" value="1"/>
</dbReference>
<dbReference type="PANTHER" id="PTHR43792">
    <property type="entry name" value="GNAT FAMILY, PUTATIVE (AFU_ORTHOLOGUE AFUA_3G00765)-RELATED-RELATED"/>
    <property type="match status" value="1"/>
</dbReference>
<dbReference type="GO" id="GO:0016747">
    <property type="term" value="F:acyltransferase activity, transferring groups other than amino-acyl groups"/>
    <property type="evidence" value="ECO:0007669"/>
    <property type="project" value="InterPro"/>
</dbReference>